<organism evidence="1">
    <name type="scientific">Tetraselmis sp. GSL018</name>
    <dbReference type="NCBI Taxonomy" id="582737"/>
    <lineage>
        <taxon>Eukaryota</taxon>
        <taxon>Viridiplantae</taxon>
        <taxon>Chlorophyta</taxon>
        <taxon>core chlorophytes</taxon>
        <taxon>Chlorodendrophyceae</taxon>
        <taxon>Chlorodendrales</taxon>
        <taxon>Chlorodendraceae</taxon>
        <taxon>Tetraselmis</taxon>
    </lineage>
</organism>
<reference evidence="1" key="1">
    <citation type="submission" date="2014-05" db="EMBL/GenBank/DDBJ databases">
        <title>The transcriptome of the halophilic microalga Tetraselmis sp. GSL018 isolated from the Great Salt Lake, Utah.</title>
        <authorList>
            <person name="Jinkerson R.E."/>
            <person name="D'Adamo S."/>
            <person name="Posewitz M.C."/>
        </authorList>
    </citation>
    <scope>NUCLEOTIDE SEQUENCE</scope>
    <source>
        <strain evidence="1">GSL018</strain>
    </source>
</reference>
<feature type="non-terminal residue" evidence="1">
    <location>
        <position position="1"/>
    </location>
</feature>
<feature type="non-terminal residue" evidence="1">
    <location>
        <position position="147"/>
    </location>
</feature>
<sequence>NYQSFCNTCLRQQIFCLALRGSFFLILFLYKSCSVKWGIFFRISRRESSSNTFLIESDFRENIITFCRMRKSILEIRIPLENTLQNKRLYRQPVRLFPRSRSSLWDHAWELNSGARYLIQREFLGNMSLCGILVWDEERGCSSLGSG</sequence>
<evidence type="ECO:0000313" key="1">
    <source>
        <dbReference type="EMBL" id="JAC82491.1"/>
    </source>
</evidence>
<protein>
    <submittedName>
        <fullName evidence="1">Uncharacterized protein</fullName>
    </submittedName>
</protein>
<dbReference type="AlphaFoldDB" id="A0A061SIF2"/>
<name>A0A061SIF2_9CHLO</name>
<gene>
    <name evidence="1" type="ORF">TSPGSL018_5612</name>
</gene>
<proteinExistence type="predicted"/>
<accession>A0A061SIF2</accession>
<dbReference type="EMBL" id="GBEZ01002578">
    <property type="protein sequence ID" value="JAC82491.1"/>
    <property type="molecule type" value="Transcribed_RNA"/>
</dbReference>